<sequence>MAGAYCGSLRGLRAGKSFAAFRAGEEEARDIGVRWVRREYWDSRGRGFSEIRGCSGIYHVQLLPNIRVFYIPNPAFFLAPFFSQNVLPGFISWFEHLSYGDIASSSRQAEIGITDMPFTMQTILMRSSPQEHLNSRLFSQASGSTIPLVSTLFSFLPPYLIVHQNVNIQFRQCRCRSSCARVGRIGPPISTSYGRQKDNMATATIAV</sequence>
<name>A0A0D0BEA7_9AGAR</name>
<accession>A0A0D0BEA7</accession>
<reference evidence="1 2" key="1">
    <citation type="submission" date="2014-04" db="EMBL/GenBank/DDBJ databases">
        <title>Evolutionary Origins and Diversification of the Mycorrhizal Mutualists.</title>
        <authorList>
            <consortium name="DOE Joint Genome Institute"/>
            <consortium name="Mycorrhizal Genomics Consortium"/>
            <person name="Kohler A."/>
            <person name="Kuo A."/>
            <person name="Nagy L.G."/>
            <person name="Floudas D."/>
            <person name="Copeland A."/>
            <person name="Barry K.W."/>
            <person name="Cichocki N."/>
            <person name="Veneault-Fourrey C."/>
            <person name="LaButti K."/>
            <person name="Lindquist E.A."/>
            <person name="Lipzen A."/>
            <person name="Lundell T."/>
            <person name="Morin E."/>
            <person name="Murat C."/>
            <person name="Riley R."/>
            <person name="Ohm R."/>
            <person name="Sun H."/>
            <person name="Tunlid A."/>
            <person name="Henrissat B."/>
            <person name="Grigoriev I.V."/>
            <person name="Hibbett D.S."/>
            <person name="Martin F."/>
        </authorList>
    </citation>
    <scope>NUCLEOTIDE SEQUENCE [LARGE SCALE GENOMIC DNA]</scope>
    <source>
        <strain evidence="1 2">FD-317 M1</strain>
    </source>
</reference>
<keyword evidence="2" id="KW-1185">Reference proteome</keyword>
<proteinExistence type="predicted"/>
<protein>
    <submittedName>
        <fullName evidence="1">Uncharacterized protein</fullName>
    </submittedName>
</protein>
<evidence type="ECO:0000313" key="2">
    <source>
        <dbReference type="Proteomes" id="UP000053593"/>
    </source>
</evidence>
<dbReference type="Proteomes" id="UP000053593">
    <property type="component" value="Unassembled WGS sequence"/>
</dbReference>
<evidence type="ECO:0000313" key="1">
    <source>
        <dbReference type="EMBL" id="KIK62095.1"/>
    </source>
</evidence>
<dbReference type="AlphaFoldDB" id="A0A0D0BEA7"/>
<gene>
    <name evidence="1" type="ORF">GYMLUDRAFT_563458</name>
</gene>
<dbReference type="HOGENOM" id="CLU_1326505_0_0_1"/>
<organism evidence="1 2">
    <name type="scientific">Collybiopsis luxurians FD-317 M1</name>
    <dbReference type="NCBI Taxonomy" id="944289"/>
    <lineage>
        <taxon>Eukaryota</taxon>
        <taxon>Fungi</taxon>
        <taxon>Dikarya</taxon>
        <taxon>Basidiomycota</taxon>
        <taxon>Agaricomycotina</taxon>
        <taxon>Agaricomycetes</taxon>
        <taxon>Agaricomycetidae</taxon>
        <taxon>Agaricales</taxon>
        <taxon>Marasmiineae</taxon>
        <taxon>Omphalotaceae</taxon>
        <taxon>Collybiopsis</taxon>
        <taxon>Collybiopsis luxurians</taxon>
    </lineage>
</organism>
<dbReference type="EMBL" id="KN834769">
    <property type="protein sequence ID" value="KIK62095.1"/>
    <property type="molecule type" value="Genomic_DNA"/>
</dbReference>